<evidence type="ECO:0000313" key="2">
    <source>
        <dbReference type="RefSeq" id="XP_037892933.1"/>
    </source>
</evidence>
<reference evidence="2" key="1">
    <citation type="submission" date="2025-08" db="UniProtKB">
        <authorList>
            <consortium name="RefSeq"/>
        </authorList>
    </citation>
    <scope>IDENTIFICATION</scope>
    <source>
        <tissue evidence="2">Whole body pupa</tissue>
    </source>
</reference>
<dbReference type="Proteomes" id="UP000092443">
    <property type="component" value="Unplaced"/>
</dbReference>
<dbReference type="KEGG" id="gfs:119639560"/>
<gene>
    <name evidence="2" type="primary">LOC119639560</name>
</gene>
<keyword evidence="1" id="KW-1185">Reference proteome</keyword>
<dbReference type="AlphaFoldDB" id="A0A9C5Z4I3"/>
<evidence type="ECO:0000313" key="1">
    <source>
        <dbReference type="Proteomes" id="UP000092443"/>
    </source>
</evidence>
<protein>
    <submittedName>
        <fullName evidence="2">Uncharacterized protein LOC119639560</fullName>
    </submittedName>
</protein>
<dbReference type="GeneID" id="119639560"/>
<dbReference type="RefSeq" id="XP_037892933.1">
    <property type="nucleotide sequence ID" value="XM_038037005.1"/>
</dbReference>
<proteinExistence type="predicted"/>
<sequence>MQLRKLDKSEGTALQPAAGRLTNQLISDGKIIIAIERDSDVFLEKMDTRFLPYLLQMTDEIINGMTMRLIEKLTEELVGEIVRETLEGTSGEHTTIGMQSPENHVRRGTINMCYIPTLQLVSIPFILFHSL</sequence>
<name>A0A9C5Z4I3_9MUSC</name>
<organism evidence="1 2">
    <name type="scientific">Glossina fuscipes</name>
    <dbReference type="NCBI Taxonomy" id="7396"/>
    <lineage>
        <taxon>Eukaryota</taxon>
        <taxon>Metazoa</taxon>
        <taxon>Ecdysozoa</taxon>
        <taxon>Arthropoda</taxon>
        <taxon>Hexapoda</taxon>
        <taxon>Insecta</taxon>
        <taxon>Pterygota</taxon>
        <taxon>Neoptera</taxon>
        <taxon>Endopterygota</taxon>
        <taxon>Diptera</taxon>
        <taxon>Brachycera</taxon>
        <taxon>Muscomorpha</taxon>
        <taxon>Hippoboscoidea</taxon>
        <taxon>Glossinidae</taxon>
        <taxon>Glossina</taxon>
    </lineage>
</organism>
<accession>A0A9C5Z4I3</accession>